<comment type="caution">
    <text evidence="1">The sequence shown here is derived from an EMBL/GenBank/DDBJ whole genome shotgun (WGS) entry which is preliminary data.</text>
</comment>
<reference evidence="2" key="1">
    <citation type="journal article" date="2019" name="Int. J. Syst. Evol. Microbiol.">
        <title>The Global Catalogue of Microorganisms (GCM) 10K type strain sequencing project: providing services to taxonomists for standard genome sequencing and annotation.</title>
        <authorList>
            <consortium name="The Broad Institute Genomics Platform"/>
            <consortium name="The Broad Institute Genome Sequencing Center for Infectious Disease"/>
            <person name="Wu L."/>
            <person name="Ma J."/>
        </authorList>
    </citation>
    <scope>NUCLEOTIDE SEQUENCE [LARGE SCALE GENOMIC DNA]</scope>
    <source>
        <strain evidence="2">ICMP 19515</strain>
    </source>
</reference>
<dbReference type="RefSeq" id="WP_378976438.1">
    <property type="nucleotide sequence ID" value="NZ_JBHRVD010000001.1"/>
</dbReference>
<name>A0ABV7MH73_9HYPH</name>
<gene>
    <name evidence="1" type="ORF">ACFOJ9_00720</name>
</gene>
<proteinExistence type="predicted"/>
<evidence type="ECO:0000313" key="2">
    <source>
        <dbReference type="Proteomes" id="UP001595648"/>
    </source>
</evidence>
<organism evidence="1 2">
    <name type="scientific">Mesorhizobium cantuariense</name>
    <dbReference type="NCBI Taxonomy" id="1300275"/>
    <lineage>
        <taxon>Bacteria</taxon>
        <taxon>Pseudomonadati</taxon>
        <taxon>Pseudomonadota</taxon>
        <taxon>Alphaproteobacteria</taxon>
        <taxon>Hyphomicrobiales</taxon>
        <taxon>Phyllobacteriaceae</taxon>
        <taxon>Mesorhizobium</taxon>
    </lineage>
</organism>
<dbReference type="EMBL" id="JBHRVD010000001">
    <property type="protein sequence ID" value="MFC3320417.1"/>
    <property type="molecule type" value="Genomic_DNA"/>
</dbReference>
<sequence length="87" mass="9905">MAGVLANVLFPAPFGLGFETNRWNRDVEIVDLDLMLARLPRFDVEAFSRQDFSPDFRFERAPLAQVKAMQRLVTTLQHELLALVTTA</sequence>
<protein>
    <submittedName>
        <fullName evidence="1">Uncharacterized protein</fullName>
    </submittedName>
</protein>
<evidence type="ECO:0000313" key="1">
    <source>
        <dbReference type="EMBL" id="MFC3320417.1"/>
    </source>
</evidence>
<keyword evidence="2" id="KW-1185">Reference proteome</keyword>
<dbReference type="Proteomes" id="UP001595648">
    <property type="component" value="Unassembled WGS sequence"/>
</dbReference>
<accession>A0ABV7MH73</accession>